<name>B1TDU5_9BURK</name>
<protein>
    <submittedName>
        <fullName evidence="1">Uncharacterized protein</fullName>
    </submittedName>
</protein>
<comment type="caution">
    <text evidence="1">The sequence shown here is derived from an EMBL/GenBank/DDBJ whole genome shotgun (WGS) entry which is preliminary data.</text>
</comment>
<evidence type="ECO:0000313" key="2">
    <source>
        <dbReference type="Proteomes" id="UP000004814"/>
    </source>
</evidence>
<dbReference type="RefSeq" id="WP_006761707.1">
    <property type="nucleotide sequence ID" value="NZ_ABLK01000308.1"/>
</dbReference>
<sequence length="54" mass="6009">MTNSMAYKGFVARIDFDERDSVFVGHVLGVDDAISFHGATEDKLGIFTRRSNTI</sequence>
<dbReference type="AlphaFoldDB" id="B1TDU5"/>
<organism evidence="1 2">
    <name type="scientific">Burkholderia ambifaria MEX-5</name>
    <dbReference type="NCBI Taxonomy" id="396597"/>
    <lineage>
        <taxon>Bacteria</taxon>
        <taxon>Pseudomonadati</taxon>
        <taxon>Pseudomonadota</taxon>
        <taxon>Betaproteobacteria</taxon>
        <taxon>Burkholderiales</taxon>
        <taxon>Burkholderiaceae</taxon>
        <taxon>Burkholderia</taxon>
        <taxon>Burkholderia cepacia complex</taxon>
    </lineage>
</organism>
<dbReference type="Proteomes" id="UP000004814">
    <property type="component" value="Unassembled WGS sequence"/>
</dbReference>
<dbReference type="PATRIC" id="fig|396597.7.peg.1560"/>
<evidence type="ECO:0000313" key="1">
    <source>
        <dbReference type="EMBL" id="EDT38262.1"/>
    </source>
</evidence>
<reference evidence="1 2" key="1">
    <citation type="submission" date="2008-03" db="EMBL/GenBank/DDBJ databases">
        <title>Sequencing of the draft genome and assembly of Burkholderia ambifaria MEX-5.</title>
        <authorList>
            <consortium name="US DOE Joint Genome Institute (JGI-PGF)"/>
            <person name="Copeland A."/>
            <person name="Lucas S."/>
            <person name="Lapidus A."/>
            <person name="Glavina del Rio T."/>
            <person name="Dalin E."/>
            <person name="Tice H."/>
            <person name="Bruce D."/>
            <person name="Goodwin L."/>
            <person name="Pitluck S."/>
            <person name="Larimer F."/>
            <person name="Land M.L."/>
            <person name="Hauser L."/>
            <person name="Tiedje J."/>
            <person name="Richardson P."/>
        </authorList>
    </citation>
    <scope>NUCLEOTIDE SEQUENCE [LARGE SCALE GENOMIC DNA]</scope>
    <source>
        <strain evidence="1 2">MEX-5</strain>
    </source>
</reference>
<dbReference type="EMBL" id="ABLK01000308">
    <property type="protein sequence ID" value="EDT38262.1"/>
    <property type="molecule type" value="Genomic_DNA"/>
</dbReference>
<accession>B1TDU5</accession>
<proteinExistence type="predicted"/>
<gene>
    <name evidence="1" type="ORF">BamMEX5DRAFT_5961</name>
</gene>